<dbReference type="EMBL" id="JBBEGL010000004">
    <property type="protein sequence ID" value="MEJ2887907.1"/>
    <property type="molecule type" value="Genomic_DNA"/>
</dbReference>
<evidence type="ECO:0000256" key="6">
    <source>
        <dbReference type="SAM" id="Phobius"/>
    </source>
</evidence>
<keyword evidence="5 6" id="KW-0472">Membrane</keyword>
<evidence type="ECO:0000313" key="8">
    <source>
        <dbReference type="Proteomes" id="UP001370100"/>
    </source>
</evidence>
<feature type="transmembrane region" description="Helical" evidence="6">
    <location>
        <begin position="234"/>
        <end position="262"/>
    </location>
</feature>
<feature type="transmembrane region" description="Helical" evidence="6">
    <location>
        <begin position="121"/>
        <end position="144"/>
    </location>
</feature>
<keyword evidence="3 6" id="KW-0812">Transmembrane</keyword>
<evidence type="ECO:0000256" key="4">
    <source>
        <dbReference type="ARBA" id="ARBA00022989"/>
    </source>
</evidence>
<dbReference type="RefSeq" id="WP_337714397.1">
    <property type="nucleotide sequence ID" value="NZ_JBBEGL010000004.1"/>
</dbReference>
<organism evidence="7 8">
    <name type="scientific">Actinomycetospora aeridis</name>
    <dbReference type="NCBI Taxonomy" id="3129231"/>
    <lineage>
        <taxon>Bacteria</taxon>
        <taxon>Bacillati</taxon>
        <taxon>Actinomycetota</taxon>
        <taxon>Actinomycetes</taxon>
        <taxon>Pseudonocardiales</taxon>
        <taxon>Pseudonocardiaceae</taxon>
        <taxon>Actinomycetospora</taxon>
    </lineage>
</organism>
<accession>A0ABU8N6A7</accession>
<feature type="transmembrane region" description="Helical" evidence="6">
    <location>
        <begin position="85"/>
        <end position="109"/>
    </location>
</feature>
<evidence type="ECO:0000256" key="1">
    <source>
        <dbReference type="ARBA" id="ARBA00004651"/>
    </source>
</evidence>
<evidence type="ECO:0000313" key="7">
    <source>
        <dbReference type="EMBL" id="MEJ2887907.1"/>
    </source>
</evidence>
<feature type="transmembrane region" description="Helical" evidence="6">
    <location>
        <begin position="283"/>
        <end position="310"/>
    </location>
</feature>
<comment type="caution">
    <text evidence="7">The sequence shown here is derived from an EMBL/GenBank/DDBJ whole genome shotgun (WGS) entry which is preliminary data.</text>
</comment>
<dbReference type="PANTHER" id="PTHR30250:SF11">
    <property type="entry name" value="O-ANTIGEN TRANSPORTER-RELATED"/>
    <property type="match status" value="1"/>
</dbReference>
<feature type="transmembrane region" description="Helical" evidence="6">
    <location>
        <begin position="354"/>
        <end position="372"/>
    </location>
</feature>
<dbReference type="Proteomes" id="UP001370100">
    <property type="component" value="Unassembled WGS sequence"/>
</dbReference>
<dbReference type="InterPro" id="IPR002797">
    <property type="entry name" value="Polysacc_synth"/>
</dbReference>
<comment type="subcellular location">
    <subcellularLocation>
        <location evidence="1">Cell membrane</location>
        <topology evidence="1">Multi-pass membrane protein</topology>
    </subcellularLocation>
</comment>
<protein>
    <submittedName>
        <fullName evidence="7">Oligosaccharide flippase family protein</fullName>
    </submittedName>
</protein>
<reference evidence="7 8" key="1">
    <citation type="submission" date="2024-03" db="EMBL/GenBank/DDBJ databases">
        <title>Actinomycetospora sp. OC33-EN06, a novel actinomycete isolated from wild orchid (Aerides multiflora).</title>
        <authorList>
            <person name="Suriyachadkun C."/>
        </authorList>
    </citation>
    <scope>NUCLEOTIDE SEQUENCE [LARGE SCALE GENOMIC DNA]</scope>
    <source>
        <strain evidence="7 8">OC33-EN06</strain>
    </source>
</reference>
<dbReference type="InterPro" id="IPR050833">
    <property type="entry name" value="Poly_Biosynth_Transport"/>
</dbReference>
<feature type="transmembrane region" description="Helical" evidence="6">
    <location>
        <begin position="437"/>
        <end position="458"/>
    </location>
</feature>
<feature type="transmembrane region" description="Helical" evidence="6">
    <location>
        <begin position="378"/>
        <end position="397"/>
    </location>
</feature>
<dbReference type="PANTHER" id="PTHR30250">
    <property type="entry name" value="PST FAMILY PREDICTED COLANIC ACID TRANSPORTER"/>
    <property type="match status" value="1"/>
</dbReference>
<sequence>MSVRAPATGVSTRSAVFTTALVLQRGLPFLALPIVARAVSQETFGIVAVVTTAAAVGAILLSLGLPGAVPRLIYDEGLTGAPTSWVAMVRVQMATATTVLLLAVTVLALVEALGLAEISVYVYLVPLLALSLSVHSVFQGIAVARGAAARSLVAALVQVAVGAGLGPWSAFRLGGPAFVVSLAVASLLAAAVLSRPRLPPPRWAVARIRAGLRLAVPFVWQSVSTWLLSLSDRVILALYFSLGSVGVYQVSYMVGSGVGLVLEGVQSAWAPRYYRSRHPGKRAILLGLVPWFVAAGAAAALVVAVVSPLVLGVVAPGYQVDLAVLGIVALAGVPRSAYFVLVADLLERKLTRSIAVSTASGAALAVGLDLLVLPVTGLWLAAVATVLAFVVQALIVTRRALGRGWSGAFLGWTVAPLVATSVGLGLCLLVAERGRTVELLLTGGVLVALLAVTGRLLFGRLQRATERWGADDPDGGDGRHEG</sequence>
<feature type="transmembrane region" description="Helical" evidence="6">
    <location>
        <begin position="210"/>
        <end position="228"/>
    </location>
</feature>
<evidence type="ECO:0000256" key="2">
    <source>
        <dbReference type="ARBA" id="ARBA00022475"/>
    </source>
</evidence>
<keyword evidence="4 6" id="KW-1133">Transmembrane helix</keyword>
<name>A0ABU8N6A7_9PSEU</name>
<evidence type="ECO:0000256" key="3">
    <source>
        <dbReference type="ARBA" id="ARBA00022692"/>
    </source>
</evidence>
<feature type="transmembrane region" description="Helical" evidence="6">
    <location>
        <begin position="409"/>
        <end position="431"/>
    </location>
</feature>
<feature type="transmembrane region" description="Helical" evidence="6">
    <location>
        <begin position="177"/>
        <end position="198"/>
    </location>
</feature>
<feature type="transmembrane region" description="Helical" evidence="6">
    <location>
        <begin position="43"/>
        <end position="65"/>
    </location>
</feature>
<proteinExistence type="predicted"/>
<keyword evidence="2" id="KW-1003">Cell membrane</keyword>
<gene>
    <name evidence="7" type="ORF">WCD41_15715</name>
</gene>
<keyword evidence="8" id="KW-1185">Reference proteome</keyword>
<dbReference type="Pfam" id="PF01943">
    <property type="entry name" value="Polysacc_synt"/>
    <property type="match status" value="1"/>
</dbReference>
<evidence type="ECO:0000256" key="5">
    <source>
        <dbReference type="ARBA" id="ARBA00023136"/>
    </source>
</evidence>
<feature type="transmembrane region" description="Helical" evidence="6">
    <location>
        <begin position="322"/>
        <end position="342"/>
    </location>
</feature>